<keyword evidence="3" id="KW-0614">Plasmid</keyword>
<feature type="compositionally biased region" description="Polar residues" evidence="1">
    <location>
        <begin position="259"/>
        <end position="268"/>
    </location>
</feature>
<evidence type="ECO:0000256" key="1">
    <source>
        <dbReference type="SAM" id="MobiDB-lite"/>
    </source>
</evidence>
<feature type="signal peptide" evidence="2">
    <location>
        <begin position="1"/>
        <end position="22"/>
    </location>
</feature>
<dbReference type="EMBL" id="CP022425">
    <property type="protein sequence ID" value="ASM79290.1"/>
    <property type="molecule type" value="Genomic_DNA"/>
</dbReference>
<geneLocation type="plasmid" evidence="4">
    <name>pvf2</name>
</geneLocation>
<accession>A0A221KKC6</accession>
<sequence>MNKAAITKPAIGVLVGASLALAASAGASQTGGNWFSSMFSTGGSGSASSGVSSEMAAVDAAMNQKMQDDLKNCDDVGIGASIKTAIGAHSEMASATPNVESLFDVNDSCFASVSQIIDLSFSIPSLGSILSSAQDAVLKYAQKKVCSTVGKVSGMVTSPINQAIGQWNTLGQQFTDINGMANSAVGGSMSTFDPQLGSAYKPASAATGYSVNANAFGSNQTVFNTGASTQQGAQTAPATSAQPQASQQAQPTQTEPQSFTSWASSLFN</sequence>
<keyword evidence="2" id="KW-0732">Signal</keyword>
<dbReference type="KEGG" id="vff:VITFI_CDS3513"/>
<evidence type="ECO:0000313" key="4">
    <source>
        <dbReference type="Proteomes" id="UP000199729"/>
    </source>
</evidence>
<name>A0A221KKC6_VITFI</name>
<feature type="compositionally biased region" description="Low complexity" evidence="1">
    <location>
        <begin position="228"/>
        <end position="258"/>
    </location>
</feature>
<organism evidence="3 4">
    <name type="scientific">Vitreoscilla filiformis</name>
    <dbReference type="NCBI Taxonomy" id="63"/>
    <lineage>
        <taxon>Bacteria</taxon>
        <taxon>Pseudomonadati</taxon>
        <taxon>Pseudomonadota</taxon>
        <taxon>Betaproteobacteria</taxon>
        <taxon>Neisseriales</taxon>
        <taxon>Neisseriaceae</taxon>
        <taxon>Vitreoscilla</taxon>
    </lineage>
</organism>
<reference evidence="3 4" key="1">
    <citation type="submission" date="2017-07" db="EMBL/GenBank/DDBJ databases">
        <title>Complete Genome Sequence of the cosmetic ferment Vitreoscilla filiformis (ATCC15551).</title>
        <authorList>
            <person name="Contreras S."/>
            <person name="Sagory-Zalkind P."/>
            <person name="Blanquart H."/>
            <person name="Iltis A."/>
            <person name="Morand S.C."/>
        </authorList>
    </citation>
    <scope>NUCLEOTIDE SEQUENCE [LARGE SCALE GENOMIC DNA]</scope>
    <source>
        <strain evidence="3 4">ATCC 15551</strain>
        <plasmid evidence="4">Plasmid pvf2</plasmid>
    </source>
</reference>
<dbReference type="RefSeq" id="WP_089418459.1">
    <property type="nucleotide sequence ID" value="NZ_CP022425.1"/>
</dbReference>
<proteinExistence type="predicted"/>
<dbReference type="OrthoDB" id="8586430at2"/>
<dbReference type="Proteomes" id="UP000199729">
    <property type="component" value="Plasmid pVF2"/>
</dbReference>
<evidence type="ECO:0000256" key="2">
    <source>
        <dbReference type="SAM" id="SignalP"/>
    </source>
</evidence>
<feature type="chain" id="PRO_5012849740" evidence="2">
    <location>
        <begin position="23"/>
        <end position="268"/>
    </location>
</feature>
<protein>
    <submittedName>
        <fullName evidence="3">Uncharacterized protein</fullName>
    </submittedName>
</protein>
<evidence type="ECO:0000313" key="3">
    <source>
        <dbReference type="EMBL" id="ASM79290.1"/>
    </source>
</evidence>
<dbReference type="AlphaFoldDB" id="A0A221KKC6"/>
<keyword evidence="4" id="KW-1185">Reference proteome</keyword>
<feature type="region of interest" description="Disordered" evidence="1">
    <location>
        <begin position="228"/>
        <end position="268"/>
    </location>
</feature>
<gene>
    <name evidence="3" type="ORF">VITFI_CDS3513</name>
</gene>